<organism evidence="2 3">
    <name type="scientific">Photorhabdus tasmaniensis</name>
    <dbReference type="NCBI Taxonomy" id="1004159"/>
    <lineage>
        <taxon>Bacteria</taxon>
        <taxon>Pseudomonadati</taxon>
        <taxon>Pseudomonadota</taxon>
        <taxon>Gammaproteobacteria</taxon>
        <taxon>Enterobacterales</taxon>
        <taxon>Morganellaceae</taxon>
        <taxon>Photorhabdus</taxon>
    </lineage>
</organism>
<protein>
    <submittedName>
        <fullName evidence="2">ABC transporter</fullName>
    </submittedName>
</protein>
<proteinExistence type="predicted"/>
<evidence type="ECO:0000313" key="2">
    <source>
        <dbReference type="EMBL" id="NHB86889.1"/>
    </source>
</evidence>
<dbReference type="InterPro" id="IPR027417">
    <property type="entry name" value="P-loop_NTPase"/>
</dbReference>
<dbReference type="Gene3D" id="3.40.50.300">
    <property type="entry name" value="P-loop containing nucleotide triphosphate hydrolases"/>
    <property type="match status" value="1"/>
</dbReference>
<dbReference type="EMBL" id="PUJU01000006">
    <property type="protein sequence ID" value="NHB86889.1"/>
    <property type="molecule type" value="Genomic_DNA"/>
</dbReference>
<dbReference type="InterPro" id="IPR003439">
    <property type="entry name" value="ABC_transporter-like_ATP-bd"/>
</dbReference>
<evidence type="ECO:0000259" key="1">
    <source>
        <dbReference type="Pfam" id="PF00005"/>
    </source>
</evidence>
<dbReference type="PANTHER" id="PTHR43394">
    <property type="entry name" value="ATP-DEPENDENT PERMEASE MDL1, MITOCHONDRIAL"/>
    <property type="match status" value="1"/>
</dbReference>
<sequence>MVFNKINCVIHIKDLPRGYFTNISELGNSLSGGQKQRLMIARALYKKPKILFLDEATSHLDDENENIINLSIGNMQITRIMIAHRQSTIQFADRVFRI</sequence>
<dbReference type="Proteomes" id="UP000697802">
    <property type="component" value="Unassembled WGS sequence"/>
</dbReference>
<accession>A0ABX0GG36</accession>
<dbReference type="SUPFAM" id="SSF52540">
    <property type="entry name" value="P-loop containing nucleoside triphosphate hydrolases"/>
    <property type="match status" value="1"/>
</dbReference>
<comment type="caution">
    <text evidence="2">The sequence shown here is derived from an EMBL/GenBank/DDBJ whole genome shotgun (WGS) entry which is preliminary data.</text>
</comment>
<dbReference type="PANTHER" id="PTHR43394:SF1">
    <property type="entry name" value="ATP-BINDING CASSETTE SUB-FAMILY B MEMBER 10, MITOCHONDRIAL"/>
    <property type="match status" value="1"/>
</dbReference>
<gene>
    <name evidence="2" type="ORF">C5471_03810</name>
</gene>
<feature type="domain" description="ABC transporter" evidence="1">
    <location>
        <begin position="23"/>
        <end position="58"/>
    </location>
</feature>
<keyword evidence="3" id="KW-1185">Reference proteome</keyword>
<reference evidence="2 3" key="1">
    <citation type="submission" date="2018-02" db="EMBL/GenBank/DDBJ databases">
        <authorList>
            <person name="Machado R.A."/>
        </authorList>
    </citation>
    <scope>NUCLEOTIDE SEQUENCE [LARGE SCALE GENOMIC DNA]</scope>
    <source>
        <strain evidence="2 3">T327</strain>
    </source>
</reference>
<dbReference type="InterPro" id="IPR039421">
    <property type="entry name" value="Type_1_exporter"/>
</dbReference>
<evidence type="ECO:0000313" key="3">
    <source>
        <dbReference type="Proteomes" id="UP000697802"/>
    </source>
</evidence>
<dbReference type="Pfam" id="PF00005">
    <property type="entry name" value="ABC_tran"/>
    <property type="match status" value="1"/>
</dbReference>
<name>A0ABX0GG36_9GAMM</name>